<dbReference type="EMBL" id="LKHP01000023">
    <property type="protein sequence ID" value="KRQ85865.1"/>
    <property type="molecule type" value="Genomic_DNA"/>
</dbReference>
<keyword evidence="4" id="KW-1185">Reference proteome</keyword>
<organism evidence="3 4">
    <name type="scientific">Caloramator mitchellensis</name>
    <dbReference type="NCBI Taxonomy" id="908809"/>
    <lineage>
        <taxon>Bacteria</taxon>
        <taxon>Bacillati</taxon>
        <taxon>Bacillota</taxon>
        <taxon>Clostridia</taxon>
        <taxon>Eubacteriales</taxon>
        <taxon>Clostridiaceae</taxon>
        <taxon>Caloramator</taxon>
    </lineage>
</organism>
<dbReference type="GO" id="GO:0008460">
    <property type="term" value="F:dTDP-glucose 4,6-dehydratase activity"/>
    <property type="evidence" value="ECO:0007669"/>
    <property type="project" value="UniProtKB-EC"/>
</dbReference>
<dbReference type="InterPro" id="IPR001509">
    <property type="entry name" value="Epimerase_deHydtase"/>
</dbReference>
<evidence type="ECO:0000256" key="1">
    <source>
        <dbReference type="ARBA" id="ARBA00007637"/>
    </source>
</evidence>
<name>A0A0R3JR05_CALMK</name>
<sequence length="311" mass="35078">MKKILITGANGMIGSSIVNELIDLHELILIDLYSDKIDKFRGRATIINFDLRNISEWESILEGVNTVIHLAAAVHWTPKNKKEEQYFIKTNVEGTRKLFEACNKYNVARFLFFSTNDVYEASNNLITEETPVNPKNIYGKSKLLAEQYLLDVSKNSNTSVCIFRPASVYGENDKGSMKSLIDLCKKGVVPMIGKGKNKKALLYIKDLVQAVKKYADSENDFNREIFNISSGNYEYIEIINSIAKVFDLKPIRIYIPKLLCTKIASKIGPLKKLAIAGETKMISCDKASILLGYKANFSLVEGLKDSKYYII</sequence>
<dbReference type="STRING" id="908809.ABG79_02348"/>
<dbReference type="EC" id="4.2.1.46" evidence="3"/>
<keyword evidence="3" id="KW-0456">Lyase</keyword>
<evidence type="ECO:0000313" key="4">
    <source>
        <dbReference type="Proteomes" id="UP000052015"/>
    </source>
</evidence>
<gene>
    <name evidence="3" type="primary">rfbB</name>
    <name evidence="3" type="ORF">ABG79_02348</name>
</gene>
<evidence type="ECO:0000259" key="2">
    <source>
        <dbReference type="Pfam" id="PF01370"/>
    </source>
</evidence>
<accession>A0A0R3JR05</accession>
<protein>
    <submittedName>
        <fullName evidence="3">dTDP-glucose 4,6-dehydratase</fullName>
        <ecNumber evidence="3">4.2.1.46</ecNumber>
    </submittedName>
</protein>
<dbReference type="OrthoDB" id="9811743at2"/>
<dbReference type="RefSeq" id="WP_057979629.1">
    <property type="nucleotide sequence ID" value="NZ_LKHP01000023.1"/>
</dbReference>
<dbReference type="Proteomes" id="UP000052015">
    <property type="component" value="Unassembled WGS sequence"/>
</dbReference>
<dbReference type="AlphaFoldDB" id="A0A0R3JR05"/>
<feature type="domain" description="NAD-dependent epimerase/dehydratase" evidence="2">
    <location>
        <begin position="4"/>
        <end position="228"/>
    </location>
</feature>
<dbReference type="SUPFAM" id="SSF51735">
    <property type="entry name" value="NAD(P)-binding Rossmann-fold domains"/>
    <property type="match status" value="1"/>
</dbReference>
<dbReference type="Gene3D" id="3.40.50.720">
    <property type="entry name" value="NAD(P)-binding Rossmann-like Domain"/>
    <property type="match status" value="1"/>
</dbReference>
<dbReference type="PANTHER" id="PTHR43000">
    <property type="entry name" value="DTDP-D-GLUCOSE 4,6-DEHYDRATASE-RELATED"/>
    <property type="match status" value="1"/>
</dbReference>
<dbReference type="Pfam" id="PF01370">
    <property type="entry name" value="Epimerase"/>
    <property type="match status" value="1"/>
</dbReference>
<comment type="caution">
    <text evidence="3">The sequence shown here is derived from an EMBL/GenBank/DDBJ whole genome shotgun (WGS) entry which is preliminary data.</text>
</comment>
<reference evidence="3 4" key="1">
    <citation type="submission" date="2015-09" db="EMBL/GenBank/DDBJ databases">
        <title>Draft genome sequence of a Caloramator mitchellensis, a moderate thermophile from the Great Artesian Basin of Australia.</title>
        <authorList>
            <person name="Patel B.K."/>
        </authorList>
    </citation>
    <scope>NUCLEOTIDE SEQUENCE [LARGE SCALE GENOMIC DNA]</scope>
    <source>
        <strain evidence="3 4">VF08</strain>
    </source>
</reference>
<dbReference type="InterPro" id="IPR036291">
    <property type="entry name" value="NAD(P)-bd_dom_sf"/>
</dbReference>
<proteinExistence type="inferred from homology"/>
<evidence type="ECO:0000313" key="3">
    <source>
        <dbReference type="EMBL" id="KRQ85865.1"/>
    </source>
</evidence>
<comment type="similarity">
    <text evidence="1">Belongs to the NAD(P)-dependent epimerase/dehydratase family.</text>
</comment>